<keyword evidence="2" id="KW-1185">Reference proteome</keyword>
<evidence type="ECO:0000313" key="1">
    <source>
        <dbReference type="EMBL" id="KAJ3998109.1"/>
    </source>
</evidence>
<name>A0ABQ8QHZ5_9AGAR</name>
<reference evidence="1" key="1">
    <citation type="submission" date="2022-08" db="EMBL/GenBank/DDBJ databases">
        <authorList>
            <consortium name="DOE Joint Genome Institute"/>
            <person name="Min B."/>
            <person name="Riley R."/>
            <person name="Sierra-Patev S."/>
            <person name="Naranjo-Ortiz M."/>
            <person name="Looney B."/>
            <person name="Konkel Z."/>
            <person name="Slot J.C."/>
            <person name="Sakamoto Y."/>
            <person name="Steenwyk J.L."/>
            <person name="Rokas A."/>
            <person name="Carro J."/>
            <person name="Camarero S."/>
            <person name="Ferreira P."/>
            <person name="Molpeceres G."/>
            <person name="Ruiz-Duenas F.J."/>
            <person name="Serrano A."/>
            <person name="Henrissat B."/>
            <person name="Drula E."/>
            <person name="Hughes K.W."/>
            <person name="Mata J.L."/>
            <person name="Ishikawa N.K."/>
            <person name="Vargas-Isla R."/>
            <person name="Ushijima S."/>
            <person name="Smith C.A."/>
            <person name="Ahrendt S."/>
            <person name="Andreopoulos W."/>
            <person name="He G."/>
            <person name="Labutti K."/>
            <person name="Lipzen A."/>
            <person name="Ng V."/>
            <person name="Sandor L."/>
            <person name="Barry K."/>
            <person name="Martinez A.T."/>
            <person name="Xiao Y."/>
            <person name="Gibbons J.G."/>
            <person name="Terashima K."/>
            <person name="Hibbett D.S."/>
            <person name="Grigoriev I.V."/>
        </authorList>
    </citation>
    <scope>NUCLEOTIDE SEQUENCE</scope>
    <source>
        <strain evidence="1">TFB10827</strain>
    </source>
</reference>
<dbReference type="Proteomes" id="UP001163828">
    <property type="component" value="Unassembled WGS sequence"/>
</dbReference>
<comment type="caution">
    <text evidence="1">The sequence shown here is derived from an EMBL/GenBank/DDBJ whole genome shotgun (WGS) entry which is preliminary data.</text>
</comment>
<sequence length="113" mass="12395">MISVVAEGDRECGSARTAYLVRSESKVGRGRGVFHEAWTDSNTFLAEAPPDNRHTSNVLHWNSDDFTHAFSQPIPNTQLRLAQAASAKVYPGAIAEWEDIILRLNNTSPSQAA</sequence>
<dbReference type="EMBL" id="MU790566">
    <property type="protein sequence ID" value="KAJ3998109.1"/>
    <property type="molecule type" value="Genomic_DNA"/>
</dbReference>
<gene>
    <name evidence="1" type="ORF">F5050DRAFT_1806237</name>
</gene>
<protein>
    <submittedName>
        <fullName evidence="1">Uncharacterized protein</fullName>
    </submittedName>
</protein>
<evidence type="ECO:0000313" key="2">
    <source>
        <dbReference type="Proteomes" id="UP001163828"/>
    </source>
</evidence>
<proteinExistence type="predicted"/>
<organism evidence="1 2">
    <name type="scientific">Lentinula boryana</name>
    <dbReference type="NCBI Taxonomy" id="40481"/>
    <lineage>
        <taxon>Eukaryota</taxon>
        <taxon>Fungi</taxon>
        <taxon>Dikarya</taxon>
        <taxon>Basidiomycota</taxon>
        <taxon>Agaricomycotina</taxon>
        <taxon>Agaricomycetes</taxon>
        <taxon>Agaricomycetidae</taxon>
        <taxon>Agaricales</taxon>
        <taxon>Marasmiineae</taxon>
        <taxon>Omphalotaceae</taxon>
        <taxon>Lentinula</taxon>
    </lineage>
</organism>
<accession>A0ABQ8QHZ5</accession>